<evidence type="ECO:0000259" key="2">
    <source>
        <dbReference type="Pfam" id="PF05267"/>
    </source>
</evidence>
<dbReference type="Proteomes" id="UP000091820">
    <property type="component" value="Unassembled WGS sequence"/>
</dbReference>
<keyword evidence="4" id="KW-1185">Reference proteome</keyword>
<accession>A0A1A9WQG1</accession>
<evidence type="ECO:0000313" key="4">
    <source>
        <dbReference type="Proteomes" id="UP000091820"/>
    </source>
</evidence>
<dbReference type="VEuPathDB" id="VectorBase:GBRI028190"/>
<keyword evidence="1" id="KW-0812">Transmembrane</keyword>
<dbReference type="Pfam" id="PF05267">
    <property type="entry name" value="DUF725"/>
    <property type="match status" value="1"/>
</dbReference>
<keyword evidence="1" id="KW-1133">Transmembrane helix</keyword>
<reference evidence="3" key="2">
    <citation type="submission" date="2020-05" db="UniProtKB">
        <authorList>
            <consortium name="EnsemblMetazoa"/>
        </authorList>
    </citation>
    <scope>IDENTIFICATION</scope>
    <source>
        <strain evidence="3">IAEA</strain>
    </source>
</reference>
<name>A0A1A9WQG1_9MUSC</name>
<evidence type="ECO:0000313" key="3">
    <source>
        <dbReference type="EnsemblMetazoa" id="GBRI028190-PA"/>
    </source>
</evidence>
<feature type="domain" description="Protein TsetseEP" evidence="2">
    <location>
        <begin position="42"/>
        <end position="159"/>
    </location>
</feature>
<evidence type="ECO:0000256" key="1">
    <source>
        <dbReference type="SAM" id="Phobius"/>
    </source>
</evidence>
<proteinExistence type="predicted"/>
<reference evidence="4" key="1">
    <citation type="submission" date="2014-03" db="EMBL/GenBank/DDBJ databases">
        <authorList>
            <person name="Aksoy S."/>
            <person name="Warren W."/>
            <person name="Wilson R.K."/>
        </authorList>
    </citation>
    <scope>NUCLEOTIDE SEQUENCE [LARGE SCALE GENOMIC DNA]</scope>
    <source>
        <strain evidence="4">IAEA</strain>
    </source>
</reference>
<organism evidence="3 4">
    <name type="scientific">Glossina brevipalpis</name>
    <dbReference type="NCBI Taxonomy" id="37001"/>
    <lineage>
        <taxon>Eukaryota</taxon>
        <taxon>Metazoa</taxon>
        <taxon>Ecdysozoa</taxon>
        <taxon>Arthropoda</taxon>
        <taxon>Hexapoda</taxon>
        <taxon>Insecta</taxon>
        <taxon>Pterygota</taxon>
        <taxon>Neoptera</taxon>
        <taxon>Endopterygota</taxon>
        <taxon>Diptera</taxon>
        <taxon>Brachycera</taxon>
        <taxon>Muscomorpha</taxon>
        <taxon>Hippoboscoidea</taxon>
        <taxon>Glossinidae</taxon>
        <taxon>Glossina</taxon>
    </lineage>
</organism>
<dbReference type="InterPro" id="IPR007931">
    <property type="entry name" value="TsetseEP"/>
</dbReference>
<feature type="transmembrane region" description="Helical" evidence="1">
    <location>
        <begin position="6"/>
        <end position="27"/>
    </location>
</feature>
<protein>
    <recommendedName>
        <fullName evidence="2">Protein TsetseEP domain-containing protein</fullName>
    </recommendedName>
</protein>
<sequence>MKYYENFLVIFYLNIIIAAITIVQANVRERDQYFNMLKPKNDCLSYVERLEDILKQFRKSYTQCLAEANGVRVTIDENMRNFREELVNRTMILTYGLLDNFNEIEDHLEFFRYSHGKVKDFAKNMSEISMIALDMFDNGSEQYYRIEYDLYKCTNDTNRHYQRQYWNAYMEMENCIYDKEWKHNDYITLDGLSVTAAVPTFTTTTTTAEEETTSVSETREAETTTVINNFNTIPTREQLRNYYEELYKKSYE</sequence>
<dbReference type="AlphaFoldDB" id="A0A1A9WQG1"/>
<keyword evidence="1" id="KW-0472">Membrane</keyword>
<dbReference type="EnsemblMetazoa" id="GBRI028190-RA">
    <property type="protein sequence ID" value="GBRI028190-PA"/>
    <property type="gene ID" value="GBRI028190"/>
</dbReference>